<keyword evidence="7 8" id="KW-0009">Actin-binding</keyword>
<dbReference type="Pfam" id="PF00612">
    <property type="entry name" value="IQ"/>
    <property type="match status" value="1"/>
</dbReference>
<sequence>MKLEVGTNCWIPDQKEGWISVIVQSKEYSPEHKKYRIELVSDGPINESYAIEVPELNEKDEKLPKLKNTDDTVDDLTALPHLNEPSVLNSVKLRYQMKKIYTFSGIVLVAVNPFDRVDYLYTQEVIKSYHKAGKSDNPPHVFSIAEESFKLMKKNQQSQSIIVSGESGAGKTVSAKYIMRFFASVHHEGASINITEIEKQILATNPIMESFGNAKTTRNDNSSRFGKYLEISFDNKNLICGARIQTFLLERSRLVYQDQNERNYHIFYQMVSGLEKRLKNKLYLTRVQDYHYLNQGQTASIEGVDDVAEFKVTREALKVIGIDKETQFEIFKVMAGLLHLGNVEIENSRNEAFLSSDNQSLQYACDLLGFDHKEFGKCLVKKKIVTRSDSISSNMKYHEAIVARDSISKYIYSLLFDWIVEHINQDLYPPEIEAKSVSFIGVLDIYGFEHFFINSFEQFCINYANEKLQQQFTHHVFKLQQEEYTKEGIEWSFITFQDNQPCIDVIENRNGILSLLDEQCRLPSGSDQAWAEKMFHSLTVPPFNKVFKKGRFGNDKFVVSHYALDVTYDIKGFLEKNRDTVSDVQNKVLESTKNKFLQSLINSKLVDGDLSTSANDTYKRESGFNRNKRPTLSHMFKNSLNQLVAKLGNTNAHYIRCIKPNEAKSAWTFDNLMVLSQLRACGVLETIRISLVGFPSKYCYDEFIERFVVLLDAEDEKKVKRKMVVSMDEKKKISSKLLRSYVEENALFQLGRTKIFFRAGVLGQLEIAKSNKIFAAATTIQKYGRCHFERIKWLLARRSTIDLQSLIRGFLSRLNQQHTISMIVRIQAITRGFVCRRKTSQLISKTTLIQSYIRRYIVREEFVRLVDEHKKRVAAMLETKNRLLAEEKKEEANVFHGDKEKFVETYQGKGDGEREKILVLDDQLEQRTHSQAQNASPSCIFKSSDTSPNLSEDLPVSFINFDALSQGTERSIHKVEYNEDVDKMLEAWNLICESLPPQRYTYDDLLGMKPYKALCTISRFLIQKIRVTNTRLNEVLGGETIKSKTLNDNLQRSFSSDVLMFKKTMRRLKYVKPEAVSKRHSIRSISGSPNTNRSSSQQSIQTMSSFDRSYKSALADISGYQKGTRLVTESVAQLVLEDIRPIAVSALDEDDPDDVKLVSVDELLYHSRLISEILTGMWSVGMYNESAMFLMSCFEIIEKEVQYCVEKSDHFEHAARLITNLHDLNVKISNIRTNIMQDLNTKLFGGGVDRSKYLKILSIVRRFTECFFAKMYTAWMDGIRGEIQKIAPDALALDDTYFAIKKTPHSYFRHAIQKGSKYKMYDVVRLVNNLYVALNKNRYEKPIVDSIIKDLLKFMDIICFNDIMMRSKYLNVEKSTLIKSNITLLLDWCANQQIPDAPGFVMHLLTLCQILQLKKHGLSDVDQITSVCTCLTPSQIKRIVGQVDKQEERICSYSTVGSTPSFDNTLDSSISDTDFLIAIDYEMFENKILDV</sequence>
<keyword evidence="3 8" id="KW-0067">ATP-binding</keyword>
<dbReference type="Proteomes" id="UP000195871">
    <property type="component" value="Unassembled WGS sequence"/>
</dbReference>
<evidence type="ECO:0000256" key="8">
    <source>
        <dbReference type="PROSITE-ProRule" id="PRU00782"/>
    </source>
</evidence>
<dbReference type="Gene3D" id="1.10.10.820">
    <property type="match status" value="1"/>
</dbReference>
<dbReference type="Gene3D" id="1.20.120.720">
    <property type="entry name" value="Myosin VI head, motor domain, U50 subdomain"/>
    <property type="match status" value="1"/>
</dbReference>
<dbReference type="InterPro" id="IPR036103">
    <property type="entry name" value="MYSc_Myo5"/>
</dbReference>
<feature type="binding site" evidence="8">
    <location>
        <begin position="165"/>
        <end position="172"/>
    </location>
    <ligand>
        <name>ATP</name>
        <dbReference type="ChEBI" id="CHEBI:30616"/>
    </ligand>
</feature>
<feature type="region of interest" description="Actin-binding" evidence="8">
    <location>
        <begin position="640"/>
        <end position="662"/>
    </location>
</feature>
<accession>A0A1Z8JMX5</accession>
<evidence type="ECO:0000256" key="1">
    <source>
        <dbReference type="ARBA" id="ARBA00008314"/>
    </source>
</evidence>
<dbReference type="InterPro" id="IPR036961">
    <property type="entry name" value="Kinesin_motor_dom_sf"/>
</dbReference>
<dbReference type="PROSITE" id="PS51456">
    <property type="entry name" value="MYOSIN_MOTOR"/>
    <property type="match status" value="1"/>
</dbReference>
<dbReference type="GO" id="GO:0005737">
    <property type="term" value="C:cytoplasm"/>
    <property type="evidence" value="ECO:0007669"/>
    <property type="project" value="TreeGrafter"/>
</dbReference>
<keyword evidence="4" id="KW-0175">Coiled coil</keyword>
<evidence type="ECO:0000256" key="2">
    <source>
        <dbReference type="ARBA" id="ARBA00022741"/>
    </source>
</evidence>
<feature type="domain" description="Dilute" evidence="10">
    <location>
        <begin position="1254"/>
        <end position="1452"/>
    </location>
</feature>
<dbReference type="GO" id="GO:0016459">
    <property type="term" value="C:myosin complex"/>
    <property type="evidence" value="ECO:0007669"/>
    <property type="project" value="UniProtKB-KW"/>
</dbReference>
<dbReference type="SMART" id="SM00242">
    <property type="entry name" value="MYSc"/>
    <property type="match status" value="1"/>
</dbReference>
<dbReference type="SUPFAM" id="SSF52540">
    <property type="entry name" value="P-loop containing nucleoside triphosphate hydrolases"/>
    <property type="match status" value="2"/>
</dbReference>
<evidence type="ECO:0000256" key="9">
    <source>
        <dbReference type="SAM" id="MobiDB-lite"/>
    </source>
</evidence>
<dbReference type="VEuPathDB" id="FungiDB:C5L36_0E03230"/>
<gene>
    <name evidence="12" type="ORF">CAS74_002921</name>
</gene>
<keyword evidence="2 8" id="KW-0547">Nucleotide-binding</keyword>
<keyword evidence="6 8" id="KW-0505">Motor protein</keyword>
<evidence type="ECO:0000256" key="6">
    <source>
        <dbReference type="ARBA" id="ARBA00023175"/>
    </source>
</evidence>
<evidence type="ECO:0000259" key="11">
    <source>
        <dbReference type="PROSITE" id="PS51456"/>
    </source>
</evidence>
<evidence type="ECO:0000256" key="4">
    <source>
        <dbReference type="ARBA" id="ARBA00023054"/>
    </source>
</evidence>
<feature type="domain" description="Myosin motor" evidence="11">
    <location>
        <begin position="71"/>
        <end position="770"/>
    </location>
</feature>
<proteinExistence type="inferred from homology"/>
<dbReference type="SMART" id="SM01132">
    <property type="entry name" value="DIL"/>
    <property type="match status" value="1"/>
</dbReference>
<evidence type="ECO:0000256" key="7">
    <source>
        <dbReference type="ARBA" id="ARBA00023203"/>
    </source>
</evidence>
<dbReference type="InterPro" id="IPR000048">
    <property type="entry name" value="IQ_motif_EF-hand-BS"/>
</dbReference>
<dbReference type="GO" id="GO:0007015">
    <property type="term" value="P:actin filament organization"/>
    <property type="evidence" value="ECO:0007669"/>
    <property type="project" value="TreeGrafter"/>
</dbReference>
<comment type="caution">
    <text evidence="12">The sequence shown here is derived from an EMBL/GenBank/DDBJ whole genome shotgun (WGS) entry which is preliminary data.</text>
</comment>
<dbReference type="GO" id="GO:0000146">
    <property type="term" value="F:microfilament motor activity"/>
    <property type="evidence" value="ECO:0007669"/>
    <property type="project" value="TreeGrafter"/>
</dbReference>
<evidence type="ECO:0008006" key="14">
    <source>
        <dbReference type="Google" id="ProtNLM"/>
    </source>
</evidence>
<organism evidence="12 13">
    <name type="scientific">Pichia kudriavzevii</name>
    <name type="common">Yeast</name>
    <name type="synonym">Issatchenkia orientalis</name>
    <dbReference type="NCBI Taxonomy" id="4909"/>
    <lineage>
        <taxon>Eukaryota</taxon>
        <taxon>Fungi</taxon>
        <taxon>Dikarya</taxon>
        <taxon>Ascomycota</taxon>
        <taxon>Saccharomycotina</taxon>
        <taxon>Pichiomycetes</taxon>
        <taxon>Pichiales</taxon>
        <taxon>Pichiaceae</taxon>
        <taxon>Pichia</taxon>
    </lineage>
</organism>
<dbReference type="Gene3D" id="1.20.58.530">
    <property type="match status" value="1"/>
</dbReference>
<dbReference type="EMBL" id="NHMM01000004">
    <property type="protein sequence ID" value="OUT21937.1"/>
    <property type="molecule type" value="Genomic_DNA"/>
</dbReference>
<evidence type="ECO:0000256" key="3">
    <source>
        <dbReference type="ARBA" id="ARBA00022840"/>
    </source>
</evidence>
<name>A0A1Z8JMX5_PICKU</name>
<dbReference type="InterPro" id="IPR027417">
    <property type="entry name" value="P-loop_NTPase"/>
</dbReference>
<dbReference type="Gene3D" id="1.20.5.190">
    <property type="match status" value="2"/>
</dbReference>
<protein>
    <recommendedName>
        <fullName evidence="14">Myosin-2</fullName>
    </recommendedName>
</protein>
<dbReference type="PRINTS" id="PR00193">
    <property type="entry name" value="MYOSINHEAVY"/>
</dbReference>
<reference evidence="12 13" key="1">
    <citation type="submission" date="2017-05" db="EMBL/GenBank/DDBJ databases">
        <title>The Genome Sequence of Candida krusei Ckrusei653.</title>
        <authorList>
            <person name="Cuomo C."/>
            <person name="Forche A."/>
            <person name="Young S."/>
            <person name="Abouelleil A."/>
            <person name="Cao P."/>
            <person name="Chapman S."/>
            <person name="Cusick C."/>
            <person name="Shea T."/>
            <person name="Nusbaum C."/>
            <person name="Birren B."/>
        </authorList>
    </citation>
    <scope>NUCLEOTIDE SEQUENCE [LARGE SCALE GENOMIC DNA]</scope>
    <source>
        <strain evidence="12 13">Ckrusei653</strain>
    </source>
</reference>
<evidence type="ECO:0000256" key="5">
    <source>
        <dbReference type="ARBA" id="ARBA00023123"/>
    </source>
</evidence>
<dbReference type="Gene3D" id="3.40.850.10">
    <property type="entry name" value="Kinesin motor domain"/>
    <property type="match status" value="1"/>
</dbReference>
<feature type="region of interest" description="Disordered" evidence="9">
    <location>
        <begin position="1080"/>
        <end position="1101"/>
    </location>
</feature>
<comment type="similarity">
    <text evidence="1 8">Belongs to the TRAFAC class myosin-kinesin ATPase superfamily. Myosin family.</text>
</comment>
<dbReference type="InterPro" id="IPR001609">
    <property type="entry name" value="Myosin_head_motor_dom-like"/>
</dbReference>
<dbReference type="PROSITE" id="PS51126">
    <property type="entry name" value="DILUTE"/>
    <property type="match status" value="1"/>
</dbReference>
<dbReference type="GO" id="GO:0005524">
    <property type="term" value="F:ATP binding"/>
    <property type="evidence" value="ECO:0007669"/>
    <property type="project" value="UniProtKB-UniRule"/>
</dbReference>
<dbReference type="SMART" id="SM00015">
    <property type="entry name" value="IQ"/>
    <property type="match status" value="4"/>
</dbReference>
<dbReference type="PANTHER" id="PTHR13140">
    <property type="entry name" value="MYOSIN"/>
    <property type="match status" value="1"/>
</dbReference>
<dbReference type="PROSITE" id="PS50096">
    <property type="entry name" value="IQ"/>
    <property type="match status" value="3"/>
</dbReference>
<feature type="compositionally biased region" description="Polar residues" evidence="9">
    <location>
        <begin position="1083"/>
        <end position="1093"/>
    </location>
</feature>
<evidence type="ECO:0000313" key="12">
    <source>
        <dbReference type="EMBL" id="OUT21937.1"/>
    </source>
</evidence>
<evidence type="ECO:0000313" key="13">
    <source>
        <dbReference type="Proteomes" id="UP000195871"/>
    </source>
</evidence>
<dbReference type="Pfam" id="PF00063">
    <property type="entry name" value="Myosin_head"/>
    <property type="match status" value="1"/>
</dbReference>
<evidence type="ECO:0000259" key="10">
    <source>
        <dbReference type="PROSITE" id="PS51126"/>
    </source>
</evidence>
<dbReference type="CDD" id="cd01380">
    <property type="entry name" value="MYSc_Myo5"/>
    <property type="match status" value="1"/>
</dbReference>
<dbReference type="InterPro" id="IPR002710">
    <property type="entry name" value="Dilute_dom"/>
</dbReference>
<dbReference type="GO" id="GO:0016020">
    <property type="term" value="C:membrane"/>
    <property type="evidence" value="ECO:0007669"/>
    <property type="project" value="TreeGrafter"/>
</dbReference>
<dbReference type="Gene3D" id="6.20.240.20">
    <property type="match status" value="1"/>
</dbReference>
<dbReference type="GO" id="GO:0051015">
    <property type="term" value="F:actin filament binding"/>
    <property type="evidence" value="ECO:0007669"/>
    <property type="project" value="TreeGrafter"/>
</dbReference>
<keyword evidence="5 8" id="KW-0518">Myosin</keyword>
<dbReference type="PANTHER" id="PTHR13140:SF706">
    <property type="entry name" value="DILUTE CLASS UNCONVENTIONAL MYOSIN, ISOFORM C"/>
    <property type="match status" value="1"/>
</dbReference>
<dbReference type="FunFam" id="1.10.10.820:FF:000001">
    <property type="entry name" value="Myosin heavy chain"/>
    <property type="match status" value="1"/>
</dbReference>
<dbReference type="Pfam" id="PF01843">
    <property type="entry name" value="DIL"/>
    <property type="match status" value="1"/>
</dbReference>